<reference evidence="3" key="1">
    <citation type="submission" date="2018-05" db="EMBL/GenBank/DDBJ databases">
        <authorList>
            <person name="Nie L."/>
        </authorList>
    </citation>
    <scope>NUCLEOTIDE SEQUENCE [LARGE SCALE GENOMIC DNA]</scope>
    <source>
        <strain evidence="3">NL</strain>
    </source>
</reference>
<dbReference type="EMBL" id="QHKM01000004">
    <property type="protein sequence ID" value="RAK66159.1"/>
    <property type="molecule type" value="Genomic_DNA"/>
</dbReference>
<gene>
    <name evidence="2" type="ORF">DLM85_15820</name>
</gene>
<dbReference type="RefSeq" id="WP_111479069.1">
    <property type="nucleotide sequence ID" value="NZ_QHKM01000004.1"/>
</dbReference>
<feature type="chain" id="PRO_5016252939" evidence="1">
    <location>
        <begin position="22"/>
        <end position="237"/>
    </location>
</feature>
<evidence type="ECO:0000313" key="2">
    <source>
        <dbReference type="EMBL" id="RAK66159.1"/>
    </source>
</evidence>
<organism evidence="2 3">
    <name type="scientific">Hymenobacter edaphi</name>
    <dbReference type="NCBI Taxonomy" id="2211146"/>
    <lineage>
        <taxon>Bacteria</taxon>
        <taxon>Pseudomonadati</taxon>
        <taxon>Bacteroidota</taxon>
        <taxon>Cytophagia</taxon>
        <taxon>Cytophagales</taxon>
        <taxon>Hymenobacteraceae</taxon>
        <taxon>Hymenobacter</taxon>
    </lineage>
</organism>
<protein>
    <submittedName>
        <fullName evidence="2">Uncharacterized protein</fullName>
    </submittedName>
</protein>
<evidence type="ECO:0000256" key="1">
    <source>
        <dbReference type="SAM" id="SignalP"/>
    </source>
</evidence>
<dbReference type="PROSITE" id="PS51257">
    <property type="entry name" value="PROKAR_LIPOPROTEIN"/>
    <property type="match status" value="1"/>
</dbReference>
<sequence length="237" mass="24631">MKQLILPLAALLALAGCQKQAVEPAAPVSLSAQAAADATARLACGSFRTYSQGGWGSPARGNNPGTYRDARFAAALMNGSVNGLVVGVTGQLNRHYIRFETPGAIEDFLPQGGTPAALTGSYEFPFLTPTRQSVLLGQAVALKLNVYYDNAEKYGTPALHLYELVIVRGPFAGLPVGDFLAVLERAVGGDPARTVSIGGRPVPFTLAQLNDAAAAINENFEGGSANNGFLRCPVPGS</sequence>
<keyword evidence="1" id="KW-0732">Signal</keyword>
<dbReference type="Proteomes" id="UP000248553">
    <property type="component" value="Unassembled WGS sequence"/>
</dbReference>
<proteinExistence type="predicted"/>
<evidence type="ECO:0000313" key="3">
    <source>
        <dbReference type="Proteomes" id="UP000248553"/>
    </source>
</evidence>
<dbReference type="OrthoDB" id="931963at2"/>
<keyword evidence="3" id="KW-1185">Reference proteome</keyword>
<dbReference type="AlphaFoldDB" id="A0A328BHT4"/>
<feature type="signal peptide" evidence="1">
    <location>
        <begin position="1"/>
        <end position="21"/>
    </location>
</feature>
<name>A0A328BHT4_9BACT</name>
<accession>A0A328BHT4</accession>
<comment type="caution">
    <text evidence="2">The sequence shown here is derived from an EMBL/GenBank/DDBJ whole genome shotgun (WGS) entry which is preliminary data.</text>
</comment>